<accession>A0A0E0KZ58</accession>
<dbReference type="EnsemblPlants" id="OPUNC05G04820.1">
    <property type="protein sequence ID" value="OPUNC05G04820.1"/>
    <property type="gene ID" value="OPUNC05G04820"/>
</dbReference>
<dbReference type="AlphaFoldDB" id="A0A0E0KZ58"/>
<sequence length="135" mass="15043">MAKIMKVSKPFKEEYEQLLEEAQDDRRQSGCIVNVLAVHVITPECHEVIVDSTGDDDVSAPPVYLRLKGWLGRVILWLLNEELGGSVRLADITKRTHVLRQGCQDLCAQAIQGGEDGHPAELLPELAHLGSFFRL</sequence>
<dbReference type="Gramene" id="OPUNC05G04820.1">
    <property type="protein sequence ID" value="OPUNC05G04820.1"/>
    <property type="gene ID" value="OPUNC05G04820"/>
</dbReference>
<keyword evidence="2" id="KW-1185">Reference proteome</keyword>
<dbReference type="Proteomes" id="UP000026962">
    <property type="component" value="Chromosome 5"/>
</dbReference>
<evidence type="ECO:0000313" key="1">
    <source>
        <dbReference type="EnsemblPlants" id="OPUNC05G04820.1"/>
    </source>
</evidence>
<name>A0A0E0KZ58_ORYPU</name>
<evidence type="ECO:0000313" key="2">
    <source>
        <dbReference type="Proteomes" id="UP000026962"/>
    </source>
</evidence>
<dbReference type="HOGENOM" id="CLU_124656_0_0_1"/>
<protein>
    <submittedName>
        <fullName evidence="1">Uncharacterized protein</fullName>
    </submittedName>
</protein>
<proteinExistence type="predicted"/>
<reference evidence="1" key="1">
    <citation type="submission" date="2015-04" db="UniProtKB">
        <authorList>
            <consortium name="EnsemblPlants"/>
        </authorList>
    </citation>
    <scope>IDENTIFICATION</scope>
</reference>
<organism evidence="1">
    <name type="scientific">Oryza punctata</name>
    <name type="common">Red rice</name>
    <dbReference type="NCBI Taxonomy" id="4537"/>
    <lineage>
        <taxon>Eukaryota</taxon>
        <taxon>Viridiplantae</taxon>
        <taxon>Streptophyta</taxon>
        <taxon>Embryophyta</taxon>
        <taxon>Tracheophyta</taxon>
        <taxon>Spermatophyta</taxon>
        <taxon>Magnoliopsida</taxon>
        <taxon>Liliopsida</taxon>
        <taxon>Poales</taxon>
        <taxon>Poaceae</taxon>
        <taxon>BOP clade</taxon>
        <taxon>Oryzoideae</taxon>
        <taxon>Oryzeae</taxon>
        <taxon>Oryzinae</taxon>
        <taxon>Oryza</taxon>
    </lineage>
</organism>
<reference evidence="1" key="2">
    <citation type="submission" date="2018-05" db="EMBL/GenBank/DDBJ databases">
        <title>OpunRS2 (Oryza punctata Reference Sequence Version 2).</title>
        <authorList>
            <person name="Zhang J."/>
            <person name="Kudrna D."/>
            <person name="Lee S."/>
            <person name="Talag J."/>
            <person name="Welchert J."/>
            <person name="Wing R.A."/>
        </authorList>
    </citation>
    <scope>NUCLEOTIDE SEQUENCE [LARGE SCALE GENOMIC DNA]</scope>
</reference>